<sequence length="275" mass="30690">DRERKRREDIQASGASNYFKPFPKPGDNLPPTLRLGLLEAVAHIGGPEAEALLIKVLDNTLRGIEVAYLDIALELVAPGKYKERVLEIARDILAKPPVIGEDASKLDQRTKGYLYAILLKYKDEVFVETAKKLLIGADGSLDGYALAYLRQVLGERAMPILLAAYKDPRITNEWEKFAISDAALRFIGRNASADAIFDEMVREGVVEMKKKELLDFSKYESLYLPIGSLMRDADEQTSEVIGNRRKLLGNVSKQSGDIFLQFGLSAMDKRLAETQ</sequence>
<accession>A0A382VJN1</accession>
<protein>
    <submittedName>
        <fullName evidence="1">Uncharacterized protein</fullName>
    </submittedName>
</protein>
<dbReference type="AlphaFoldDB" id="A0A382VJN1"/>
<organism evidence="1">
    <name type="scientific">marine metagenome</name>
    <dbReference type="NCBI Taxonomy" id="408172"/>
    <lineage>
        <taxon>unclassified sequences</taxon>
        <taxon>metagenomes</taxon>
        <taxon>ecological metagenomes</taxon>
    </lineage>
</organism>
<proteinExistence type="predicted"/>
<reference evidence="1" key="1">
    <citation type="submission" date="2018-05" db="EMBL/GenBank/DDBJ databases">
        <authorList>
            <person name="Lanie J.A."/>
            <person name="Ng W.-L."/>
            <person name="Kazmierczak K.M."/>
            <person name="Andrzejewski T.M."/>
            <person name="Davidsen T.M."/>
            <person name="Wayne K.J."/>
            <person name="Tettelin H."/>
            <person name="Glass J.I."/>
            <person name="Rusch D."/>
            <person name="Podicherti R."/>
            <person name="Tsui H.-C.T."/>
            <person name="Winkler M.E."/>
        </authorList>
    </citation>
    <scope>NUCLEOTIDE SEQUENCE</scope>
</reference>
<evidence type="ECO:0000313" key="1">
    <source>
        <dbReference type="EMBL" id="SVD46118.1"/>
    </source>
</evidence>
<gene>
    <name evidence="1" type="ORF">METZ01_LOCUS398972</name>
</gene>
<name>A0A382VJN1_9ZZZZ</name>
<feature type="non-terminal residue" evidence="1">
    <location>
        <position position="1"/>
    </location>
</feature>
<dbReference type="EMBL" id="UINC01152115">
    <property type="protein sequence ID" value="SVD46118.1"/>
    <property type="molecule type" value="Genomic_DNA"/>
</dbReference>